<evidence type="ECO:0000256" key="2">
    <source>
        <dbReference type="ARBA" id="ARBA00023043"/>
    </source>
</evidence>
<name>A0A3N4L553_9PEZI</name>
<dbReference type="PANTHER" id="PTHR24134:SF9">
    <property type="entry name" value="ANKYRIN REPEAT AND SOCS BOX PROTEIN 8"/>
    <property type="match status" value="1"/>
</dbReference>
<dbReference type="Pfam" id="PF12796">
    <property type="entry name" value="Ank_2"/>
    <property type="match status" value="1"/>
</dbReference>
<evidence type="ECO:0000313" key="4">
    <source>
        <dbReference type="EMBL" id="RPB16632.1"/>
    </source>
</evidence>
<evidence type="ECO:0000256" key="3">
    <source>
        <dbReference type="PROSITE-ProRule" id="PRU00023"/>
    </source>
</evidence>
<proteinExistence type="predicted"/>
<dbReference type="PANTHER" id="PTHR24134">
    <property type="entry name" value="ANKYRIN REPEAT-CONTAINING PROTEIN DDB_G0279043"/>
    <property type="match status" value="1"/>
</dbReference>
<dbReference type="EMBL" id="ML119108">
    <property type="protein sequence ID" value="RPB16632.1"/>
    <property type="molecule type" value="Genomic_DNA"/>
</dbReference>
<dbReference type="Proteomes" id="UP000277580">
    <property type="component" value="Unassembled WGS sequence"/>
</dbReference>
<organism evidence="4 5">
    <name type="scientific">Morchella conica CCBAS932</name>
    <dbReference type="NCBI Taxonomy" id="1392247"/>
    <lineage>
        <taxon>Eukaryota</taxon>
        <taxon>Fungi</taxon>
        <taxon>Dikarya</taxon>
        <taxon>Ascomycota</taxon>
        <taxon>Pezizomycotina</taxon>
        <taxon>Pezizomycetes</taxon>
        <taxon>Pezizales</taxon>
        <taxon>Morchellaceae</taxon>
        <taxon>Morchella</taxon>
    </lineage>
</organism>
<dbReference type="PROSITE" id="PS50088">
    <property type="entry name" value="ANK_REPEAT"/>
    <property type="match status" value="2"/>
</dbReference>
<dbReference type="SUPFAM" id="SSF48403">
    <property type="entry name" value="Ankyrin repeat"/>
    <property type="match status" value="1"/>
</dbReference>
<sequence>TALHKASINGDAAVVRLLLENGADVHATEAKMGATPLHWAALYARREIVQVLVAAGAD</sequence>
<feature type="repeat" description="ANK" evidence="3">
    <location>
        <begin position="32"/>
        <end position="58"/>
    </location>
</feature>
<reference evidence="4 5" key="1">
    <citation type="journal article" date="2018" name="Nat. Ecol. Evol.">
        <title>Pezizomycetes genomes reveal the molecular basis of ectomycorrhizal truffle lifestyle.</title>
        <authorList>
            <person name="Murat C."/>
            <person name="Payen T."/>
            <person name="Noel B."/>
            <person name="Kuo A."/>
            <person name="Morin E."/>
            <person name="Chen J."/>
            <person name="Kohler A."/>
            <person name="Krizsan K."/>
            <person name="Balestrini R."/>
            <person name="Da Silva C."/>
            <person name="Montanini B."/>
            <person name="Hainaut M."/>
            <person name="Levati E."/>
            <person name="Barry K.W."/>
            <person name="Belfiori B."/>
            <person name="Cichocki N."/>
            <person name="Clum A."/>
            <person name="Dockter R.B."/>
            <person name="Fauchery L."/>
            <person name="Guy J."/>
            <person name="Iotti M."/>
            <person name="Le Tacon F."/>
            <person name="Lindquist E.A."/>
            <person name="Lipzen A."/>
            <person name="Malagnac F."/>
            <person name="Mello A."/>
            <person name="Molinier V."/>
            <person name="Miyauchi S."/>
            <person name="Poulain J."/>
            <person name="Riccioni C."/>
            <person name="Rubini A."/>
            <person name="Sitrit Y."/>
            <person name="Splivallo R."/>
            <person name="Traeger S."/>
            <person name="Wang M."/>
            <person name="Zifcakova L."/>
            <person name="Wipf D."/>
            <person name="Zambonelli A."/>
            <person name="Paolocci F."/>
            <person name="Nowrousian M."/>
            <person name="Ottonello S."/>
            <person name="Baldrian P."/>
            <person name="Spatafora J.W."/>
            <person name="Henrissat B."/>
            <person name="Nagy L.G."/>
            <person name="Aury J.M."/>
            <person name="Wincker P."/>
            <person name="Grigoriev I.V."/>
            <person name="Bonfante P."/>
            <person name="Martin F.M."/>
        </authorList>
    </citation>
    <scope>NUCLEOTIDE SEQUENCE [LARGE SCALE GENOMIC DNA]</scope>
    <source>
        <strain evidence="4 5">CCBAS932</strain>
    </source>
</reference>
<accession>A0A3N4L553</accession>
<feature type="repeat" description="ANK" evidence="3">
    <location>
        <begin position="1"/>
        <end position="30"/>
    </location>
</feature>
<dbReference type="PROSITE" id="PS50297">
    <property type="entry name" value="ANK_REP_REGION"/>
    <property type="match status" value="2"/>
</dbReference>
<dbReference type="InParanoid" id="A0A3N4L553"/>
<evidence type="ECO:0000313" key="5">
    <source>
        <dbReference type="Proteomes" id="UP000277580"/>
    </source>
</evidence>
<dbReference type="SMART" id="SM00248">
    <property type="entry name" value="ANK"/>
    <property type="match status" value="2"/>
</dbReference>
<dbReference type="InterPro" id="IPR002110">
    <property type="entry name" value="Ankyrin_rpt"/>
</dbReference>
<gene>
    <name evidence="4" type="ORF">P167DRAFT_474575</name>
</gene>
<keyword evidence="5" id="KW-1185">Reference proteome</keyword>
<dbReference type="InterPro" id="IPR036770">
    <property type="entry name" value="Ankyrin_rpt-contain_sf"/>
</dbReference>
<keyword evidence="1" id="KW-0677">Repeat</keyword>
<dbReference type="OrthoDB" id="341259at2759"/>
<keyword evidence="2 3" id="KW-0040">ANK repeat</keyword>
<evidence type="ECO:0000256" key="1">
    <source>
        <dbReference type="ARBA" id="ARBA00022737"/>
    </source>
</evidence>
<dbReference type="Gene3D" id="1.25.40.20">
    <property type="entry name" value="Ankyrin repeat-containing domain"/>
    <property type="match status" value="1"/>
</dbReference>
<protein>
    <submittedName>
        <fullName evidence="4">Ankyrin</fullName>
    </submittedName>
</protein>
<dbReference type="AlphaFoldDB" id="A0A3N4L553"/>
<feature type="non-terminal residue" evidence="4">
    <location>
        <position position="1"/>
    </location>
</feature>
<feature type="non-terminal residue" evidence="4">
    <location>
        <position position="58"/>
    </location>
</feature>